<protein>
    <submittedName>
        <fullName evidence="1">Uncharacterized protein</fullName>
    </submittedName>
</protein>
<proteinExistence type="predicted"/>
<dbReference type="Proteomes" id="UP000325030">
    <property type="component" value="Chromosome"/>
</dbReference>
<reference evidence="2" key="1">
    <citation type="submission" date="2018-09" db="EMBL/GenBank/DDBJ databases">
        <title>Complete Genome Sequencing of Sulfolobus sp. JCM 16834.</title>
        <authorList>
            <person name="Kato S."/>
            <person name="Itoh T."/>
            <person name="Ohkuma M."/>
        </authorList>
    </citation>
    <scope>NUCLEOTIDE SEQUENCE [LARGE SCALE GENOMIC DNA]</scope>
    <source>
        <strain evidence="2">IC-007</strain>
    </source>
</reference>
<evidence type="ECO:0000313" key="2">
    <source>
        <dbReference type="Proteomes" id="UP000325030"/>
    </source>
</evidence>
<accession>A0A510E1L7</accession>
<dbReference type="EMBL" id="AP018930">
    <property type="protein sequence ID" value="BBG26382.1"/>
    <property type="molecule type" value="Genomic_DNA"/>
</dbReference>
<evidence type="ECO:0000313" key="1">
    <source>
        <dbReference type="EMBL" id="BBG26382.1"/>
    </source>
</evidence>
<organism evidence="1 2">
    <name type="scientific">Sulfuracidifex tepidarius</name>
    <dbReference type="NCBI Taxonomy" id="1294262"/>
    <lineage>
        <taxon>Archaea</taxon>
        <taxon>Thermoproteota</taxon>
        <taxon>Thermoprotei</taxon>
        <taxon>Sulfolobales</taxon>
        <taxon>Sulfolobaceae</taxon>
        <taxon>Sulfuracidifex</taxon>
    </lineage>
</organism>
<name>A0A510E1L7_9CREN</name>
<dbReference type="AlphaFoldDB" id="A0A510E1L7"/>
<sequence>MAELQPMKTELNKEIEDFDVVIHYDPVGQRFYEALKRLVASNKFAIIRLYPRNLSREFSESHVGTLDRNGKPYIVVGYDNQSFILYDIFNKQYLKINMNELSYAIMDASLDLVIA</sequence>
<gene>
    <name evidence="1" type="ORF">IC007_0890</name>
</gene>